<gene>
    <name evidence="2" type="ORF">SPHI_10230</name>
</gene>
<name>A0A1V2EXB2_9SPHN</name>
<reference evidence="2 3" key="1">
    <citation type="submission" date="2016-11" db="EMBL/GenBank/DDBJ databases">
        <title>Genome sequence of Sphingomonas jeddahensis G39.</title>
        <authorList>
            <person name="Poehlein A."/>
            <person name="Wuebbeler J.H."/>
            <person name="Steinbuechel A."/>
            <person name="Daniel R."/>
        </authorList>
    </citation>
    <scope>NUCLEOTIDE SEQUENCE [LARGE SCALE GENOMIC DNA]</scope>
    <source>
        <strain evidence="2 3">G39</strain>
    </source>
</reference>
<keyword evidence="1" id="KW-0732">Signal</keyword>
<feature type="chain" id="PRO_5012030460" evidence="1">
    <location>
        <begin position="17"/>
        <end position="134"/>
    </location>
</feature>
<evidence type="ECO:0000313" key="2">
    <source>
        <dbReference type="EMBL" id="ONF96829.1"/>
    </source>
</evidence>
<evidence type="ECO:0000313" key="3">
    <source>
        <dbReference type="Proteomes" id="UP000188729"/>
    </source>
</evidence>
<protein>
    <submittedName>
        <fullName evidence="2">Uncharacterized protein</fullName>
    </submittedName>
</protein>
<dbReference type="Proteomes" id="UP000188729">
    <property type="component" value="Unassembled WGS sequence"/>
</dbReference>
<proteinExistence type="predicted"/>
<dbReference type="STRING" id="1915074.SPHI_10230"/>
<organism evidence="2 3">
    <name type="scientific">Sphingomonas jeddahensis</name>
    <dbReference type="NCBI Taxonomy" id="1915074"/>
    <lineage>
        <taxon>Bacteria</taxon>
        <taxon>Pseudomonadati</taxon>
        <taxon>Pseudomonadota</taxon>
        <taxon>Alphaproteobacteria</taxon>
        <taxon>Sphingomonadales</taxon>
        <taxon>Sphingomonadaceae</taxon>
        <taxon>Sphingomonas</taxon>
    </lineage>
</organism>
<dbReference type="EMBL" id="MPSB01000003">
    <property type="protein sequence ID" value="ONF96829.1"/>
    <property type="molecule type" value="Genomic_DNA"/>
</dbReference>
<evidence type="ECO:0000256" key="1">
    <source>
        <dbReference type="SAM" id="SignalP"/>
    </source>
</evidence>
<accession>A0A1V2EXB2</accession>
<keyword evidence="3" id="KW-1185">Reference proteome</keyword>
<sequence length="134" mass="13520">MLLAALLAQAAVPAPAAPGVQPASPRTLTGRFACEAVVYEVQVTAAPLVGTGVVLDRLVVDGKAVDAGSLAEARRMAVRLSDVQSMDVRCRADGAGELSIYGTQVAAGAAPRRARLRGLLQGAGVSGLAMAVAR</sequence>
<dbReference type="AlphaFoldDB" id="A0A1V2EXB2"/>
<comment type="caution">
    <text evidence="2">The sequence shown here is derived from an EMBL/GenBank/DDBJ whole genome shotgun (WGS) entry which is preliminary data.</text>
</comment>
<feature type="signal peptide" evidence="1">
    <location>
        <begin position="1"/>
        <end position="16"/>
    </location>
</feature>